<evidence type="ECO:0000313" key="30">
    <source>
        <dbReference type="Proteomes" id="UP000823935"/>
    </source>
</evidence>
<dbReference type="NCBIfam" id="TIGR02074">
    <property type="entry name" value="PBP_1a_fam"/>
    <property type="match status" value="1"/>
</dbReference>
<keyword evidence="10" id="KW-0328">Glycosyltransferase</keyword>
<keyword evidence="8" id="KW-0121">Carboxypeptidase</keyword>
<dbReference type="EC" id="2.4.99.28" evidence="23"/>
<dbReference type="GO" id="GO:0005886">
    <property type="term" value="C:plasma membrane"/>
    <property type="evidence" value="ECO:0007669"/>
    <property type="project" value="UniProtKB-SubCell"/>
</dbReference>
<keyword evidence="15" id="KW-0735">Signal-anchor</keyword>
<name>A0A9D1EVK1_9FIRM</name>
<keyword evidence="9" id="KW-0645">Protease</keyword>
<keyword evidence="13" id="KW-0378">Hydrolase</keyword>
<dbReference type="SUPFAM" id="SSF53955">
    <property type="entry name" value="Lysozyme-like"/>
    <property type="match status" value="1"/>
</dbReference>
<dbReference type="FunFam" id="1.10.3810.10:FF:000001">
    <property type="entry name" value="Penicillin-binding protein 1A"/>
    <property type="match status" value="1"/>
</dbReference>
<keyword evidence="21" id="KW-0961">Cell wall biogenesis/degradation</keyword>
<organism evidence="29 30">
    <name type="scientific">Candidatus Limivivens intestinipullorum</name>
    <dbReference type="NCBI Taxonomy" id="2840858"/>
    <lineage>
        <taxon>Bacteria</taxon>
        <taxon>Bacillati</taxon>
        <taxon>Bacillota</taxon>
        <taxon>Clostridia</taxon>
        <taxon>Lachnospirales</taxon>
        <taxon>Lachnospiraceae</taxon>
        <taxon>Lachnospiraceae incertae sedis</taxon>
        <taxon>Candidatus Limivivens</taxon>
    </lineage>
</organism>
<reference evidence="29" key="1">
    <citation type="submission" date="2020-10" db="EMBL/GenBank/DDBJ databases">
        <authorList>
            <person name="Gilroy R."/>
        </authorList>
    </citation>
    <scope>NUCLEOTIDE SEQUENCE</scope>
    <source>
        <strain evidence="29">CHK190-19873</strain>
    </source>
</reference>
<dbReference type="AlphaFoldDB" id="A0A9D1EVK1"/>
<evidence type="ECO:0000256" key="19">
    <source>
        <dbReference type="ARBA" id="ARBA00023251"/>
    </source>
</evidence>
<evidence type="ECO:0000256" key="20">
    <source>
        <dbReference type="ARBA" id="ARBA00023268"/>
    </source>
</evidence>
<dbReference type="InterPro" id="IPR001460">
    <property type="entry name" value="PCN-bd_Tpept"/>
</dbReference>
<evidence type="ECO:0000313" key="29">
    <source>
        <dbReference type="EMBL" id="HIS33055.1"/>
    </source>
</evidence>
<feature type="region of interest" description="Disordered" evidence="26">
    <location>
        <begin position="846"/>
        <end position="884"/>
    </location>
</feature>
<dbReference type="Pfam" id="PF00912">
    <property type="entry name" value="Transgly"/>
    <property type="match status" value="1"/>
</dbReference>
<comment type="similarity">
    <text evidence="5">In the N-terminal section; belongs to the glycosyltransferase 51 family.</text>
</comment>
<dbReference type="SUPFAM" id="SSF56601">
    <property type="entry name" value="beta-lactamase/transpeptidase-like"/>
    <property type="match status" value="1"/>
</dbReference>
<evidence type="ECO:0000256" key="22">
    <source>
        <dbReference type="ARBA" id="ARBA00034000"/>
    </source>
</evidence>
<evidence type="ECO:0000256" key="17">
    <source>
        <dbReference type="ARBA" id="ARBA00022989"/>
    </source>
</evidence>
<evidence type="ECO:0000256" key="2">
    <source>
        <dbReference type="ARBA" id="ARBA00004401"/>
    </source>
</evidence>
<dbReference type="InterPro" id="IPR012338">
    <property type="entry name" value="Beta-lactam/transpept-like"/>
</dbReference>
<evidence type="ECO:0000256" key="11">
    <source>
        <dbReference type="ARBA" id="ARBA00022679"/>
    </source>
</evidence>
<dbReference type="Pfam" id="PF00905">
    <property type="entry name" value="Transpeptidase"/>
    <property type="match status" value="1"/>
</dbReference>
<dbReference type="InterPro" id="IPR050396">
    <property type="entry name" value="Glycosyltr_51/Transpeptidase"/>
</dbReference>
<dbReference type="Proteomes" id="UP000823935">
    <property type="component" value="Unassembled WGS sequence"/>
</dbReference>
<dbReference type="GO" id="GO:0008658">
    <property type="term" value="F:penicillin binding"/>
    <property type="evidence" value="ECO:0007669"/>
    <property type="project" value="InterPro"/>
</dbReference>
<keyword evidence="16" id="KW-0573">Peptidoglycan synthesis</keyword>
<evidence type="ECO:0000256" key="10">
    <source>
        <dbReference type="ARBA" id="ARBA00022676"/>
    </source>
</evidence>
<evidence type="ECO:0000256" key="21">
    <source>
        <dbReference type="ARBA" id="ARBA00023316"/>
    </source>
</evidence>
<dbReference type="GO" id="GO:0008955">
    <property type="term" value="F:peptidoglycan glycosyltransferase activity"/>
    <property type="evidence" value="ECO:0007669"/>
    <property type="project" value="UniProtKB-EC"/>
</dbReference>
<dbReference type="InterPro" id="IPR023346">
    <property type="entry name" value="Lysozyme-like_dom_sf"/>
</dbReference>
<evidence type="ECO:0000256" key="15">
    <source>
        <dbReference type="ARBA" id="ARBA00022968"/>
    </source>
</evidence>
<keyword evidence="17" id="KW-1133">Transmembrane helix</keyword>
<evidence type="ECO:0000256" key="1">
    <source>
        <dbReference type="ARBA" id="ARBA00002624"/>
    </source>
</evidence>
<reference evidence="29" key="2">
    <citation type="journal article" date="2021" name="PeerJ">
        <title>Extensive microbial diversity within the chicken gut microbiome revealed by metagenomics and culture.</title>
        <authorList>
            <person name="Gilroy R."/>
            <person name="Ravi A."/>
            <person name="Getino M."/>
            <person name="Pursley I."/>
            <person name="Horton D.L."/>
            <person name="Alikhan N.F."/>
            <person name="Baker D."/>
            <person name="Gharbi K."/>
            <person name="Hall N."/>
            <person name="Watson M."/>
            <person name="Adriaenssens E.M."/>
            <person name="Foster-Nyarko E."/>
            <person name="Jarju S."/>
            <person name="Secka A."/>
            <person name="Antonio M."/>
            <person name="Oren A."/>
            <person name="Chaudhuri R.R."/>
            <person name="La Ragione R."/>
            <person name="Hildebrand F."/>
            <person name="Pallen M.J."/>
        </authorList>
    </citation>
    <scope>NUCLEOTIDE SEQUENCE</scope>
    <source>
        <strain evidence="29">CHK190-19873</strain>
    </source>
</reference>
<dbReference type="InterPro" id="IPR001264">
    <property type="entry name" value="Glyco_trans_51"/>
</dbReference>
<protein>
    <recommendedName>
        <fullName evidence="7">Penicillin-binding protein 1A</fullName>
        <ecNumber evidence="23">2.4.99.28</ecNumber>
        <ecNumber evidence="6">3.4.16.4</ecNumber>
    </recommendedName>
</protein>
<evidence type="ECO:0000256" key="4">
    <source>
        <dbReference type="ARBA" id="ARBA00007090"/>
    </source>
</evidence>
<evidence type="ECO:0000256" key="24">
    <source>
        <dbReference type="ARBA" id="ARBA00049902"/>
    </source>
</evidence>
<evidence type="ECO:0000256" key="5">
    <source>
        <dbReference type="ARBA" id="ARBA00007739"/>
    </source>
</evidence>
<dbReference type="GO" id="GO:0008360">
    <property type="term" value="P:regulation of cell shape"/>
    <property type="evidence" value="ECO:0007669"/>
    <property type="project" value="UniProtKB-KW"/>
</dbReference>
<evidence type="ECO:0000256" key="18">
    <source>
        <dbReference type="ARBA" id="ARBA00023136"/>
    </source>
</evidence>
<keyword evidence="12" id="KW-0812">Transmembrane</keyword>
<evidence type="ECO:0000256" key="7">
    <source>
        <dbReference type="ARBA" id="ARBA00018638"/>
    </source>
</evidence>
<comment type="catalytic activity">
    <reaction evidence="24">
        <text>[GlcNAc-(1-&gt;4)-Mur2Ac(oyl-L-Ala-gamma-D-Glu-L-Lys-D-Ala-D-Ala)](n)-di-trans,octa-cis-undecaprenyl diphosphate + beta-D-GlcNAc-(1-&gt;4)-Mur2Ac(oyl-L-Ala-gamma-D-Glu-L-Lys-D-Ala-D-Ala)-di-trans,octa-cis-undecaprenyl diphosphate = [GlcNAc-(1-&gt;4)-Mur2Ac(oyl-L-Ala-gamma-D-Glu-L-Lys-D-Ala-D-Ala)](n+1)-di-trans,octa-cis-undecaprenyl diphosphate + di-trans,octa-cis-undecaprenyl diphosphate + H(+)</text>
        <dbReference type="Rhea" id="RHEA:23708"/>
        <dbReference type="Rhea" id="RHEA-COMP:9602"/>
        <dbReference type="Rhea" id="RHEA-COMP:9603"/>
        <dbReference type="ChEBI" id="CHEBI:15378"/>
        <dbReference type="ChEBI" id="CHEBI:58405"/>
        <dbReference type="ChEBI" id="CHEBI:60033"/>
        <dbReference type="ChEBI" id="CHEBI:78435"/>
        <dbReference type="EC" id="2.4.99.28"/>
    </reaction>
</comment>
<proteinExistence type="inferred from homology"/>
<comment type="subcellular location">
    <subcellularLocation>
        <location evidence="2">Cell membrane</location>
        <topology evidence="2">Single-pass type II membrane protein</topology>
    </subcellularLocation>
</comment>
<evidence type="ECO:0000256" key="14">
    <source>
        <dbReference type="ARBA" id="ARBA00022960"/>
    </source>
</evidence>
<evidence type="ECO:0000256" key="6">
    <source>
        <dbReference type="ARBA" id="ARBA00012448"/>
    </source>
</evidence>
<gene>
    <name evidence="29" type="ORF">IAB44_16145</name>
</gene>
<evidence type="ECO:0000259" key="28">
    <source>
        <dbReference type="Pfam" id="PF00912"/>
    </source>
</evidence>
<dbReference type="GO" id="GO:0006508">
    <property type="term" value="P:proteolysis"/>
    <property type="evidence" value="ECO:0007669"/>
    <property type="project" value="UniProtKB-KW"/>
</dbReference>
<feature type="domain" description="Glycosyl transferase family 51" evidence="28">
    <location>
        <begin position="80"/>
        <end position="263"/>
    </location>
</feature>
<dbReference type="Gene3D" id="3.40.710.10">
    <property type="entry name" value="DD-peptidase/beta-lactamase superfamily"/>
    <property type="match status" value="1"/>
</dbReference>
<dbReference type="GO" id="GO:0009252">
    <property type="term" value="P:peptidoglycan biosynthetic process"/>
    <property type="evidence" value="ECO:0007669"/>
    <property type="project" value="UniProtKB-KW"/>
</dbReference>
<comment type="catalytic activity">
    <reaction evidence="22">
        <text>Preferential cleavage: (Ac)2-L-Lys-D-Ala-|-D-Ala. Also transpeptidation of peptidyl-alanyl moieties that are N-acyl substituents of D-alanine.</text>
        <dbReference type="EC" id="3.4.16.4"/>
    </reaction>
</comment>
<dbReference type="PANTHER" id="PTHR32282:SF33">
    <property type="entry name" value="PEPTIDOGLYCAN GLYCOSYLTRANSFERASE"/>
    <property type="match status" value="1"/>
</dbReference>
<evidence type="ECO:0000256" key="12">
    <source>
        <dbReference type="ARBA" id="ARBA00022692"/>
    </source>
</evidence>
<comment type="function">
    <text evidence="1">Cell wall formation. Synthesis of cross-linked peptidoglycan from the lipid intermediates. The enzyme has a penicillin-insensitive transglycosylase N-terminal domain (formation of linear glycan strands) and a penicillin-sensitive transpeptidase C-terminal domain (cross-linking of the peptide subunits).</text>
</comment>
<dbReference type="EC" id="3.4.16.4" evidence="6"/>
<keyword evidence="14" id="KW-0133">Cell shape</keyword>
<feature type="domain" description="Penicillin-binding protein transpeptidase" evidence="27">
    <location>
        <begin position="440"/>
        <end position="687"/>
    </location>
</feature>
<evidence type="ECO:0000256" key="26">
    <source>
        <dbReference type="SAM" id="MobiDB-lite"/>
    </source>
</evidence>
<dbReference type="PANTHER" id="PTHR32282">
    <property type="entry name" value="BINDING PROTEIN TRANSPEPTIDASE, PUTATIVE-RELATED"/>
    <property type="match status" value="1"/>
</dbReference>
<sequence>MNFSRSSIERKRKDNTGAKAGRAAGFLVVKVLFLCLAAAAVVAVCGGVGMIRGLIASAPDISNLSVTPSETATYIYAQDGTVMQRLTLPTSNRTLVTLDQIPEDLQHAVVAIEDERFYTHHGIDVQGIIRAFVVGVTSGNFSEGASTITQQLLKNSVFTDWVYETSLIEKLQRKFQEQYLALELEKRLTKEEILEDYLNTINLGAGTYGVQAASYRYFNKDVSELTLSECTVLAGITQNPTRYNPITNPENNASRREIILEYMVEQGYITEEERQEALADNVYDRIQATDSSYESSSVYSYYEDALIEQVLEDLQTELGYTYQQAYEALYTQGLKIYSNQDAEIQQICDEEFQNAANFPAGTEVGIDYALSVQKADGETIHYGNDNLRDFVRQTDPSFDLMFSDSDAANAAAASFREAMVEEGDTVLGERISITPQPQASLVIIDQSTGFVKAIVGGRGEKEASLTLNRATSTTRQPGSTFKIITTYAPALERSGMTLATVFDNAPYAYEDGTPVNNWDSYNTYTGLTTIRDAIANSINVVAVKCLTEITPRVGYNFAVKLGISTLYNDEALDVNQPLALGGITDGVTNLELAGAYAAIANQGMYNEPKFYSRIEDQYGNVLIDNTPEPEQVLSAENAFLLTSAMEDVVTRGTGTMIDLGDMPVAGKTGTTSDYKDIWFVGYTPYYTCSVWGGYDNNADLPDGELYHNYHKVLWNSIMTRIHAELPAADFTQPENIVSALVCRKSGRLAIPGVCNADPRGDQTYTEYFAAGTEPTQTCNAHVALNVCAETGLLPSSTCQTVSRVFIQRPDGSSGTTDDSNYEVPTQTCAGHRDLSLIEQLENLIYETESESETETEPPTLDSEMRRAEEDGEIPIFTEEDLILE</sequence>
<evidence type="ECO:0000256" key="13">
    <source>
        <dbReference type="ARBA" id="ARBA00022801"/>
    </source>
</evidence>
<accession>A0A9D1EVK1</accession>
<dbReference type="GO" id="GO:0046677">
    <property type="term" value="P:response to antibiotic"/>
    <property type="evidence" value="ECO:0007669"/>
    <property type="project" value="UniProtKB-KW"/>
</dbReference>
<comment type="caution">
    <text evidence="29">The sequence shown here is derived from an EMBL/GenBank/DDBJ whole genome shotgun (WGS) entry which is preliminary data.</text>
</comment>
<evidence type="ECO:0000256" key="3">
    <source>
        <dbReference type="ARBA" id="ARBA00004752"/>
    </source>
</evidence>
<dbReference type="GO" id="GO:0009002">
    <property type="term" value="F:serine-type D-Ala-D-Ala carboxypeptidase activity"/>
    <property type="evidence" value="ECO:0007669"/>
    <property type="project" value="UniProtKB-EC"/>
</dbReference>
<feature type="compositionally biased region" description="Acidic residues" evidence="26">
    <location>
        <begin position="869"/>
        <end position="884"/>
    </location>
</feature>
<keyword evidence="20" id="KW-0511">Multifunctional enzyme</keyword>
<dbReference type="InterPro" id="IPR036950">
    <property type="entry name" value="PBP_transglycosylase"/>
</dbReference>
<evidence type="ECO:0000256" key="9">
    <source>
        <dbReference type="ARBA" id="ARBA00022670"/>
    </source>
</evidence>
<dbReference type="Gene3D" id="1.10.3810.10">
    <property type="entry name" value="Biosynthetic peptidoglycan transglycosylase-like"/>
    <property type="match status" value="1"/>
</dbReference>
<evidence type="ECO:0000256" key="16">
    <source>
        <dbReference type="ARBA" id="ARBA00022984"/>
    </source>
</evidence>
<comment type="similarity">
    <text evidence="4">In the C-terminal section; belongs to the transpeptidase family.</text>
</comment>
<evidence type="ECO:0000256" key="23">
    <source>
        <dbReference type="ARBA" id="ARBA00044770"/>
    </source>
</evidence>
<dbReference type="EMBL" id="DVIQ01000110">
    <property type="protein sequence ID" value="HIS33055.1"/>
    <property type="molecule type" value="Genomic_DNA"/>
</dbReference>
<comment type="pathway">
    <text evidence="3">Cell wall biogenesis; peptidoglycan biosynthesis.</text>
</comment>
<keyword evidence="19" id="KW-0046">Antibiotic resistance</keyword>
<evidence type="ECO:0000256" key="25">
    <source>
        <dbReference type="ARBA" id="ARBA00060592"/>
    </source>
</evidence>
<keyword evidence="11" id="KW-0808">Transferase</keyword>
<evidence type="ECO:0000256" key="8">
    <source>
        <dbReference type="ARBA" id="ARBA00022645"/>
    </source>
</evidence>
<comment type="pathway">
    <text evidence="25">Glycan biosynthesis.</text>
</comment>
<dbReference type="GO" id="GO:0071555">
    <property type="term" value="P:cell wall organization"/>
    <property type="evidence" value="ECO:0007669"/>
    <property type="project" value="UniProtKB-KW"/>
</dbReference>
<keyword evidence="18" id="KW-0472">Membrane</keyword>
<evidence type="ECO:0000259" key="27">
    <source>
        <dbReference type="Pfam" id="PF00905"/>
    </source>
</evidence>